<accession>A0A9P6FLF0</accession>
<feature type="non-terminal residue" evidence="2">
    <location>
        <position position="1"/>
    </location>
</feature>
<dbReference type="Proteomes" id="UP000780801">
    <property type="component" value="Unassembled WGS sequence"/>
</dbReference>
<evidence type="ECO:0000256" key="1">
    <source>
        <dbReference type="SAM" id="MobiDB-lite"/>
    </source>
</evidence>
<protein>
    <submittedName>
        <fullName evidence="2">Uncharacterized protein</fullName>
    </submittedName>
</protein>
<evidence type="ECO:0000313" key="3">
    <source>
        <dbReference type="Proteomes" id="UP000780801"/>
    </source>
</evidence>
<keyword evidence="3" id="KW-1185">Reference proteome</keyword>
<proteinExistence type="predicted"/>
<name>A0A9P6FLF0_9FUNG</name>
<gene>
    <name evidence="2" type="ORF">BGW38_007130</name>
</gene>
<reference evidence="2" key="1">
    <citation type="journal article" date="2020" name="Fungal Divers.">
        <title>Resolving the Mortierellaceae phylogeny through synthesis of multi-gene phylogenetics and phylogenomics.</title>
        <authorList>
            <person name="Vandepol N."/>
            <person name="Liber J."/>
            <person name="Desiro A."/>
            <person name="Na H."/>
            <person name="Kennedy M."/>
            <person name="Barry K."/>
            <person name="Grigoriev I.V."/>
            <person name="Miller A.N."/>
            <person name="O'Donnell K."/>
            <person name="Stajich J.E."/>
            <person name="Bonito G."/>
        </authorList>
    </citation>
    <scope>NUCLEOTIDE SEQUENCE</scope>
    <source>
        <strain evidence="2">KOD1015</strain>
    </source>
</reference>
<sequence>DWTIRRRHFAEPHWPKAQPPNCSQSRGPDDVRFSPYAGRHVPGLSRSPSWSGSSVSLNSSASQRSFRDSIRAPDQKTEFEMYLKSGKGFIPSSEVCRKAKFFHLANIPFRIRTGASKPSAIHQHFFDQGKPGDVPSNFCIDVDNPDEFKPAAFMFLPV</sequence>
<organism evidence="2 3">
    <name type="scientific">Lunasporangiospora selenospora</name>
    <dbReference type="NCBI Taxonomy" id="979761"/>
    <lineage>
        <taxon>Eukaryota</taxon>
        <taxon>Fungi</taxon>
        <taxon>Fungi incertae sedis</taxon>
        <taxon>Mucoromycota</taxon>
        <taxon>Mortierellomycotina</taxon>
        <taxon>Mortierellomycetes</taxon>
        <taxon>Mortierellales</taxon>
        <taxon>Mortierellaceae</taxon>
        <taxon>Lunasporangiospora</taxon>
    </lineage>
</organism>
<dbReference type="EMBL" id="JAABOA010004652">
    <property type="protein sequence ID" value="KAF9577573.1"/>
    <property type="molecule type" value="Genomic_DNA"/>
</dbReference>
<feature type="compositionally biased region" description="Low complexity" evidence="1">
    <location>
        <begin position="45"/>
        <end position="64"/>
    </location>
</feature>
<evidence type="ECO:0000313" key="2">
    <source>
        <dbReference type="EMBL" id="KAF9577573.1"/>
    </source>
</evidence>
<feature type="region of interest" description="Disordered" evidence="1">
    <location>
        <begin position="1"/>
        <end position="70"/>
    </location>
</feature>
<dbReference type="AlphaFoldDB" id="A0A9P6FLF0"/>
<comment type="caution">
    <text evidence="2">The sequence shown here is derived from an EMBL/GenBank/DDBJ whole genome shotgun (WGS) entry which is preliminary data.</text>
</comment>